<comment type="caution">
    <text evidence="1">The sequence shown here is derived from an EMBL/GenBank/DDBJ whole genome shotgun (WGS) entry which is preliminary data.</text>
</comment>
<dbReference type="EMBL" id="CAJVPU010001932">
    <property type="protein sequence ID" value="CAG8491831.1"/>
    <property type="molecule type" value="Genomic_DNA"/>
</dbReference>
<sequence length="115" mass="12929">MDDAKKKINDTGSRFTKCGCNRRVTSQKCPTARCWTFVLVASKEIVMNRKVSIEDTEVCYVSFCRKGLLIIEAGGEGINYNNRSPSWSQIFLRSQVARNLSITTISIPPFPFLSS</sequence>
<name>A0ACA9KUK9_9GLOM</name>
<gene>
    <name evidence="1" type="ORF">DHETER_LOCUS2591</name>
</gene>
<evidence type="ECO:0000313" key="1">
    <source>
        <dbReference type="EMBL" id="CAG8491831.1"/>
    </source>
</evidence>
<keyword evidence="2" id="KW-1185">Reference proteome</keyword>
<organism evidence="1 2">
    <name type="scientific">Dentiscutata heterogama</name>
    <dbReference type="NCBI Taxonomy" id="1316150"/>
    <lineage>
        <taxon>Eukaryota</taxon>
        <taxon>Fungi</taxon>
        <taxon>Fungi incertae sedis</taxon>
        <taxon>Mucoromycota</taxon>
        <taxon>Glomeromycotina</taxon>
        <taxon>Glomeromycetes</taxon>
        <taxon>Diversisporales</taxon>
        <taxon>Gigasporaceae</taxon>
        <taxon>Dentiscutata</taxon>
    </lineage>
</organism>
<proteinExistence type="predicted"/>
<dbReference type="Proteomes" id="UP000789702">
    <property type="component" value="Unassembled WGS sequence"/>
</dbReference>
<accession>A0ACA9KUK9</accession>
<protein>
    <submittedName>
        <fullName evidence="1">2647_t:CDS:1</fullName>
    </submittedName>
</protein>
<reference evidence="1" key="1">
    <citation type="submission" date="2021-06" db="EMBL/GenBank/DDBJ databases">
        <authorList>
            <person name="Kallberg Y."/>
            <person name="Tangrot J."/>
            <person name="Rosling A."/>
        </authorList>
    </citation>
    <scope>NUCLEOTIDE SEQUENCE</scope>
    <source>
        <strain evidence="1">IL203A</strain>
    </source>
</reference>
<evidence type="ECO:0000313" key="2">
    <source>
        <dbReference type="Proteomes" id="UP000789702"/>
    </source>
</evidence>